<gene>
    <name evidence="1" type="ORF">OG515_14515</name>
</gene>
<dbReference type="RefSeq" id="WP_329398901.1">
    <property type="nucleotide sequence ID" value="NZ_CP109019.1"/>
</dbReference>
<organism evidence="1 2">
    <name type="scientific">Streptomyces melanogenes</name>
    <dbReference type="NCBI Taxonomy" id="67326"/>
    <lineage>
        <taxon>Bacteria</taxon>
        <taxon>Bacillati</taxon>
        <taxon>Actinomycetota</taxon>
        <taxon>Actinomycetes</taxon>
        <taxon>Kitasatosporales</taxon>
        <taxon>Streptomycetaceae</taxon>
        <taxon>Streptomyces</taxon>
    </lineage>
</organism>
<protein>
    <recommendedName>
        <fullName evidence="3">ApeA N-terminal domain-containing protein</fullName>
    </recommendedName>
</protein>
<evidence type="ECO:0008006" key="3">
    <source>
        <dbReference type="Google" id="ProtNLM"/>
    </source>
</evidence>
<dbReference type="Proteomes" id="UP001432060">
    <property type="component" value="Chromosome"/>
</dbReference>
<name>A0ABZ1XII7_9ACTN</name>
<keyword evidence="2" id="KW-1185">Reference proteome</keyword>
<proteinExistence type="predicted"/>
<evidence type="ECO:0000313" key="2">
    <source>
        <dbReference type="Proteomes" id="UP001432060"/>
    </source>
</evidence>
<sequence length="627" mass="69713">MFFGDVVVDPSWTFELAEALRDRWYEEDEQDLTFPAAMDQLESWLNDSRDFEKRHRFYWQAAMADFDFGVDRLGPGYRQGLDTHLKAFRAPMADLPAPGAQERVAQAQQLMRALSLEACSDSQLIHAWQDIVSAVRDSQCYEDISTRTVLLHALLQRSERRSAEVIRTLSGVLLDRLVDVQMARLKLGDIEDLGALSHQDVTSAAGLSEESRLTLCERLLTTPPRHAHHVVWHAFAKARIAGMVQTFGPITLYNRDWFHGNAAGDGPFRDQLPYEVTGAESFFPTDSLPDGPHVVLARVDLGVGTQADASAVSRLQVRSMILAATFPEDFRGWEMYEGYVHAVDGVCTGEEVFRLSEEDFAMPYLQMDATAERLNRMAPRIAPHLPGASSDLSDVIDAVGWWKASSAQPSLPAVVLDVRILELLASRVSGEDWYVYLDNFHKNAWIRHQVVHALVGVALHSCDDLGHFTPDVRQAAEALHREMVQSEGMGFRTDVRRVISTLPDLVSVYPTHSKQRRRAENMAGRVAGGEGMRAWFEELDDRWSRALNRLRSVRNSLAHGGPVTPGAATSVAPLAHFLAGTGLMDSLSALLKGEPQAIAHAKRRDSAEAWAARWLSGVSASDTLQAE</sequence>
<dbReference type="EMBL" id="CP109019">
    <property type="protein sequence ID" value="WUT83328.1"/>
    <property type="molecule type" value="Genomic_DNA"/>
</dbReference>
<accession>A0ABZ1XII7</accession>
<reference evidence="1" key="1">
    <citation type="submission" date="2022-10" db="EMBL/GenBank/DDBJ databases">
        <title>The complete genomes of actinobacterial strains from the NBC collection.</title>
        <authorList>
            <person name="Joergensen T.S."/>
            <person name="Alvarez Arevalo M."/>
            <person name="Sterndorff E.B."/>
            <person name="Faurdal D."/>
            <person name="Vuksanovic O."/>
            <person name="Mourched A.-S."/>
            <person name="Charusanti P."/>
            <person name="Shaw S."/>
            <person name="Blin K."/>
            <person name="Weber T."/>
        </authorList>
    </citation>
    <scope>NUCLEOTIDE SEQUENCE</scope>
    <source>
        <strain evidence="1">NBC_00668</strain>
    </source>
</reference>
<evidence type="ECO:0000313" key="1">
    <source>
        <dbReference type="EMBL" id="WUT83328.1"/>
    </source>
</evidence>